<organism evidence="1 2">
    <name type="scientific">Desulfurispira natronophila</name>
    <dbReference type="NCBI Taxonomy" id="682562"/>
    <lineage>
        <taxon>Bacteria</taxon>
        <taxon>Pseudomonadati</taxon>
        <taxon>Chrysiogenota</taxon>
        <taxon>Chrysiogenia</taxon>
        <taxon>Chrysiogenales</taxon>
        <taxon>Chrysiogenaceae</taxon>
        <taxon>Desulfurispira</taxon>
    </lineage>
</organism>
<sequence length="65" mass="6864">MATVNGKSMYIQEPVTINELVDQLGVNATHMAVEVNGQLVSRESYGTTKVDNDAIVEIITLAGGG</sequence>
<dbReference type="AlphaFoldDB" id="A0A7W8DG23"/>
<dbReference type="InterPro" id="IPR003749">
    <property type="entry name" value="ThiS/MoaD-like"/>
</dbReference>
<protein>
    <submittedName>
        <fullName evidence="1">Sulfur carrier protein</fullName>
    </submittedName>
</protein>
<dbReference type="Pfam" id="PF02597">
    <property type="entry name" value="ThiS"/>
    <property type="match status" value="1"/>
</dbReference>
<reference evidence="1 2" key="1">
    <citation type="submission" date="2020-08" db="EMBL/GenBank/DDBJ databases">
        <title>Genomic Encyclopedia of Type Strains, Phase IV (KMG-IV): sequencing the most valuable type-strain genomes for metagenomic binning, comparative biology and taxonomic classification.</title>
        <authorList>
            <person name="Goeker M."/>
        </authorList>
    </citation>
    <scope>NUCLEOTIDE SEQUENCE [LARGE SCALE GENOMIC DNA]</scope>
    <source>
        <strain evidence="1 2">DSM 22071</strain>
    </source>
</reference>
<dbReference type="InterPro" id="IPR016155">
    <property type="entry name" value="Mopterin_synth/thiamin_S_b"/>
</dbReference>
<keyword evidence="2" id="KW-1185">Reference proteome</keyword>
<gene>
    <name evidence="1" type="ORF">HNR37_000334</name>
</gene>
<proteinExistence type="predicted"/>
<dbReference type="PANTHER" id="PTHR34472:SF1">
    <property type="entry name" value="SULFUR CARRIER PROTEIN THIS"/>
    <property type="match status" value="1"/>
</dbReference>
<accession>A0A7W8DG23</accession>
<dbReference type="NCBIfam" id="TIGR01683">
    <property type="entry name" value="thiS"/>
    <property type="match status" value="1"/>
</dbReference>
<dbReference type="PANTHER" id="PTHR34472">
    <property type="entry name" value="SULFUR CARRIER PROTEIN THIS"/>
    <property type="match status" value="1"/>
</dbReference>
<dbReference type="CDD" id="cd00565">
    <property type="entry name" value="Ubl_ThiS"/>
    <property type="match status" value="1"/>
</dbReference>
<comment type="caution">
    <text evidence="1">The sequence shown here is derived from an EMBL/GenBank/DDBJ whole genome shotgun (WGS) entry which is preliminary data.</text>
</comment>
<dbReference type="Gene3D" id="3.10.20.30">
    <property type="match status" value="1"/>
</dbReference>
<dbReference type="InterPro" id="IPR012675">
    <property type="entry name" value="Beta-grasp_dom_sf"/>
</dbReference>
<dbReference type="SUPFAM" id="SSF54285">
    <property type="entry name" value="MoaD/ThiS"/>
    <property type="match status" value="1"/>
</dbReference>
<dbReference type="Proteomes" id="UP000528322">
    <property type="component" value="Unassembled WGS sequence"/>
</dbReference>
<dbReference type="EMBL" id="JACHID010000001">
    <property type="protein sequence ID" value="MBB5021031.1"/>
    <property type="molecule type" value="Genomic_DNA"/>
</dbReference>
<evidence type="ECO:0000313" key="2">
    <source>
        <dbReference type="Proteomes" id="UP000528322"/>
    </source>
</evidence>
<dbReference type="RefSeq" id="WP_183728887.1">
    <property type="nucleotide sequence ID" value="NZ_JACHID010000001.1"/>
</dbReference>
<dbReference type="InterPro" id="IPR010035">
    <property type="entry name" value="Thi_S"/>
</dbReference>
<name>A0A7W8DG23_9BACT</name>
<evidence type="ECO:0000313" key="1">
    <source>
        <dbReference type="EMBL" id="MBB5021031.1"/>
    </source>
</evidence>